<sequence length="253" mass="28509">MPSSVPRTFVAKHPLALSSEGPRSRKHAALQTAAKKQRHSENSLWPWVVKNSLLNGDKLGLGIDREWSRDGCEAIGSGGWPWVAAESPERDRISQKGKLARRSCSGGRWRPEIGGLGRQGTGDEVVKKWWPEVERRRRIGAKSVQPLESFSGQTAGRMGVEIGGVVRRREGKVFVGAVCRTVTGGGESGLRKHSAVREREERERPGGSTRGRGKKEKKEKKRKEKEKKGKRKKEKEKRKRKKKRKRKRDVGKR</sequence>
<feature type="compositionally biased region" description="Basic and acidic residues" evidence="1">
    <location>
        <begin position="195"/>
        <end position="205"/>
    </location>
</feature>
<comment type="caution">
    <text evidence="2">The sequence shown here is derived from an EMBL/GenBank/DDBJ whole genome shotgun (WGS) entry which is preliminary data.</text>
</comment>
<keyword evidence="3" id="KW-1185">Reference proteome</keyword>
<evidence type="ECO:0000313" key="3">
    <source>
        <dbReference type="Proteomes" id="UP000811609"/>
    </source>
</evidence>
<name>A0A8T1PFL4_CARIL</name>
<organism evidence="2 3">
    <name type="scientific">Carya illinoinensis</name>
    <name type="common">Pecan</name>
    <dbReference type="NCBI Taxonomy" id="32201"/>
    <lineage>
        <taxon>Eukaryota</taxon>
        <taxon>Viridiplantae</taxon>
        <taxon>Streptophyta</taxon>
        <taxon>Embryophyta</taxon>
        <taxon>Tracheophyta</taxon>
        <taxon>Spermatophyta</taxon>
        <taxon>Magnoliopsida</taxon>
        <taxon>eudicotyledons</taxon>
        <taxon>Gunneridae</taxon>
        <taxon>Pentapetalae</taxon>
        <taxon>rosids</taxon>
        <taxon>fabids</taxon>
        <taxon>Fagales</taxon>
        <taxon>Juglandaceae</taxon>
        <taxon>Carya</taxon>
    </lineage>
</organism>
<feature type="region of interest" description="Disordered" evidence="1">
    <location>
        <begin position="182"/>
        <end position="253"/>
    </location>
</feature>
<gene>
    <name evidence="2" type="ORF">CIPAW_10G135000</name>
</gene>
<dbReference type="AlphaFoldDB" id="A0A8T1PFL4"/>
<proteinExistence type="predicted"/>
<feature type="region of interest" description="Disordered" evidence="1">
    <location>
        <begin position="1"/>
        <end position="37"/>
    </location>
</feature>
<protein>
    <submittedName>
        <fullName evidence="2">Uncharacterized protein</fullName>
    </submittedName>
</protein>
<accession>A0A8T1PFL4</accession>
<feature type="compositionally biased region" description="Basic residues" evidence="1">
    <location>
        <begin position="211"/>
        <end position="253"/>
    </location>
</feature>
<evidence type="ECO:0000313" key="2">
    <source>
        <dbReference type="EMBL" id="KAG6639912.1"/>
    </source>
</evidence>
<reference evidence="2" key="1">
    <citation type="submission" date="2020-12" db="EMBL/GenBank/DDBJ databases">
        <title>WGS assembly of Carya illinoinensis cv. Pawnee.</title>
        <authorList>
            <person name="Platts A."/>
            <person name="Shu S."/>
            <person name="Wright S."/>
            <person name="Barry K."/>
            <person name="Edger P."/>
            <person name="Pires J.C."/>
            <person name="Schmutz J."/>
        </authorList>
    </citation>
    <scope>NUCLEOTIDE SEQUENCE</scope>
    <source>
        <tissue evidence="2">Leaf</tissue>
    </source>
</reference>
<evidence type="ECO:0000256" key="1">
    <source>
        <dbReference type="SAM" id="MobiDB-lite"/>
    </source>
</evidence>
<dbReference type="Proteomes" id="UP000811609">
    <property type="component" value="Chromosome 10"/>
</dbReference>
<dbReference type="EMBL" id="CM031818">
    <property type="protein sequence ID" value="KAG6639912.1"/>
    <property type="molecule type" value="Genomic_DNA"/>
</dbReference>